<accession>A0A2G5TVA4</accession>
<organism evidence="2 3">
    <name type="scientific">Caenorhabditis nigoni</name>
    <dbReference type="NCBI Taxonomy" id="1611254"/>
    <lineage>
        <taxon>Eukaryota</taxon>
        <taxon>Metazoa</taxon>
        <taxon>Ecdysozoa</taxon>
        <taxon>Nematoda</taxon>
        <taxon>Chromadorea</taxon>
        <taxon>Rhabditida</taxon>
        <taxon>Rhabditina</taxon>
        <taxon>Rhabditomorpha</taxon>
        <taxon>Rhabditoidea</taxon>
        <taxon>Rhabditidae</taxon>
        <taxon>Peloderinae</taxon>
        <taxon>Caenorhabditis</taxon>
    </lineage>
</organism>
<dbReference type="AlphaFoldDB" id="A0A2G5TVA4"/>
<sequence length="130" mass="14872">MFSFQFILNSHSVNMGDTRDRDMGEEIVHCGKQEEAGFREFFLYRLHCVANMPNPSPAILMPTRSILKHPKVETDHLDPHNNPTSESHPSSPPATPASPTHPDEPHHKKEWWLPFNIPFHNGIFRKNAGL</sequence>
<dbReference type="OrthoDB" id="10388305at2759"/>
<protein>
    <submittedName>
        <fullName evidence="2">Uncharacterized protein</fullName>
    </submittedName>
</protein>
<reference evidence="3" key="1">
    <citation type="submission" date="2017-10" db="EMBL/GenBank/DDBJ databases">
        <title>Rapid genome shrinkage in a self-fertile nematode reveals novel sperm competition proteins.</title>
        <authorList>
            <person name="Yin D."/>
            <person name="Schwarz E.M."/>
            <person name="Thomas C.G."/>
            <person name="Felde R.L."/>
            <person name="Korf I.F."/>
            <person name="Cutter A.D."/>
            <person name="Schartner C.M."/>
            <person name="Ralston E.J."/>
            <person name="Meyer B.J."/>
            <person name="Haag E.S."/>
        </authorList>
    </citation>
    <scope>NUCLEOTIDE SEQUENCE [LARGE SCALE GENOMIC DNA]</scope>
    <source>
        <strain evidence="3">JU1422</strain>
    </source>
</reference>
<gene>
    <name evidence="2" type="primary">Cni-C06G3.3</name>
    <name evidence="2" type="synonym">Cnig_chr_IV.g11995</name>
    <name evidence="2" type="ORF">B9Z55_011995</name>
</gene>
<evidence type="ECO:0000313" key="2">
    <source>
        <dbReference type="EMBL" id="PIC31227.1"/>
    </source>
</evidence>
<evidence type="ECO:0000256" key="1">
    <source>
        <dbReference type="SAM" id="MobiDB-lite"/>
    </source>
</evidence>
<dbReference type="Proteomes" id="UP000230233">
    <property type="component" value="Chromosome IV"/>
</dbReference>
<comment type="caution">
    <text evidence="2">The sequence shown here is derived from an EMBL/GenBank/DDBJ whole genome shotgun (WGS) entry which is preliminary data.</text>
</comment>
<feature type="compositionally biased region" description="Low complexity" evidence="1">
    <location>
        <begin position="80"/>
        <end position="89"/>
    </location>
</feature>
<evidence type="ECO:0000313" key="3">
    <source>
        <dbReference type="Proteomes" id="UP000230233"/>
    </source>
</evidence>
<name>A0A2G5TVA4_9PELO</name>
<keyword evidence="3" id="KW-1185">Reference proteome</keyword>
<feature type="region of interest" description="Disordered" evidence="1">
    <location>
        <begin position="67"/>
        <end position="107"/>
    </location>
</feature>
<feature type="compositionally biased region" description="Basic and acidic residues" evidence="1">
    <location>
        <begin position="70"/>
        <end position="79"/>
    </location>
</feature>
<dbReference type="STRING" id="1611254.A0A2G5TVA4"/>
<dbReference type="EMBL" id="PDUG01000004">
    <property type="protein sequence ID" value="PIC31227.1"/>
    <property type="molecule type" value="Genomic_DNA"/>
</dbReference>
<proteinExistence type="predicted"/>